<evidence type="ECO:0000313" key="2">
    <source>
        <dbReference type="Proteomes" id="UP000681967"/>
    </source>
</evidence>
<organism evidence="1 2">
    <name type="scientific">Rotaria magnacalcarata</name>
    <dbReference type="NCBI Taxonomy" id="392030"/>
    <lineage>
        <taxon>Eukaryota</taxon>
        <taxon>Metazoa</taxon>
        <taxon>Spiralia</taxon>
        <taxon>Gnathifera</taxon>
        <taxon>Rotifera</taxon>
        <taxon>Eurotatoria</taxon>
        <taxon>Bdelloidea</taxon>
        <taxon>Philodinida</taxon>
        <taxon>Philodinidae</taxon>
        <taxon>Rotaria</taxon>
    </lineage>
</organism>
<dbReference type="EMBL" id="CAJOBH010196014">
    <property type="protein sequence ID" value="CAF4975638.1"/>
    <property type="molecule type" value="Genomic_DNA"/>
</dbReference>
<dbReference type="Proteomes" id="UP000681967">
    <property type="component" value="Unassembled WGS sequence"/>
</dbReference>
<reference evidence="1" key="1">
    <citation type="submission" date="2021-02" db="EMBL/GenBank/DDBJ databases">
        <authorList>
            <person name="Nowell W R."/>
        </authorList>
    </citation>
    <scope>NUCLEOTIDE SEQUENCE</scope>
</reference>
<evidence type="ECO:0000313" key="1">
    <source>
        <dbReference type="EMBL" id="CAF4975638.1"/>
    </source>
</evidence>
<accession>A0A8S3D7R0</accession>
<protein>
    <submittedName>
        <fullName evidence="1">Uncharacterized protein</fullName>
    </submittedName>
</protein>
<feature type="non-terminal residue" evidence="1">
    <location>
        <position position="41"/>
    </location>
</feature>
<dbReference type="AlphaFoldDB" id="A0A8S3D7R0"/>
<comment type="caution">
    <text evidence="1">The sequence shown here is derived from an EMBL/GenBank/DDBJ whole genome shotgun (WGS) entry which is preliminary data.</text>
</comment>
<gene>
    <name evidence="1" type="ORF">BYL167_LOCUS54721</name>
</gene>
<name>A0A8S3D7R0_9BILA</name>
<proteinExistence type="predicted"/>
<sequence length="41" mass="4761">MKNKNEKLSNEIKVLRKENLKMKRLLSQKRSAETSTADTTP</sequence>